<dbReference type="AlphaFoldDB" id="A0AAU6Q365"/>
<name>A0AAU6Q365_9DEIO</name>
<dbReference type="EMBL" id="CP149782">
    <property type="protein sequence ID" value="WYF44952.1"/>
    <property type="molecule type" value="Genomic_DNA"/>
</dbReference>
<protein>
    <submittedName>
        <fullName evidence="1">Uncharacterized protein</fullName>
    </submittedName>
</protein>
<sequence length="127" mass="13666">MKAALRPPLLAALLLAPLLSGCRFNFVPLIPPPVQVSLPIRITQADLKREGDALVLAVTLDGRLEPGYLTAHWFDGAKELGTDSVYLDAQTRSAALRLPVTGKGAYRAVLSFGGTVLRQVELYEVSP</sequence>
<dbReference type="PROSITE" id="PS51257">
    <property type="entry name" value="PROKAR_LIPOPROTEIN"/>
    <property type="match status" value="1"/>
</dbReference>
<dbReference type="RefSeq" id="WP_339096125.1">
    <property type="nucleotide sequence ID" value="NZ_CP149782.1"/>
</dbReference>
<reference evidence="1" key="1">
    <citation type="submission" date="2024-03" db="EMBL/GenBank/DDBJ databases">
        <title>Deinococcus weizhi sp. nov., isolated from human skin.</title>
        <authorList>
            <person name="Wei Z."/>
            <person name="Tian F."/>
            <person name="Yang C."/>
            <person name="Xin L.T."/>
            <person name="Wen Z.J."/>
            <person name="Lan K.C."/>
            <person name="Yu L."/>
            <person name="Zhe W."/>
            <person name="Dan F.D."/>
            <person name="Jun W."/>
            <person name="Rui Z."/>
            <person name="Yong X.J."/>
            <person name="Ting Y."/>
            <person name="Wei X."/>
            <person name="Xu Z.G."/>
            <person name="Xin Z."/>
            <person name="Dong F.G."/>
            <person name="Ni X.M."/>
            <person name="Zheng M.G."/>
            <person name="Chun Y."/>
            <person name="Qian W.X."/>
        </authorList>
    </citation>
    <scope>NUCLEOTIDE SEQUENCE</scope>
    <source>
        <strain evidence="1">VB142</strain>
    </source>
</reference>
<gene>
    <name evidence="1" type="ORF">WDJ50_02225</name>
</gene>
<organism evidence="1">
    <name type="scientific">Deinococcus sp. VB142</name>
    <dbReference type="NCBI Taxonomy" id="3112952"/>
    <lineage>
        <taxon>Bacteria</taxon>
        <taxon>Thermotogati</taxon>
        <taxon>Deinococcota</taxon>
        <taxon>Deinococci</taxon>
        <taxon>Deinococcales</taxon>
        <taxon>Deinococcaceae</taxon>
        <taxon>Deinococcus</taxon>
    </lineage>
</organism>
<evidence type="ECO:0000313" key="1">
    <source>
        <dbReference type="EMBL" id="WYF44952.1"/>
    </source>
</evidence>
<proteinExistence type="predicted"/>
<accession>A0AAU6Q365</accession>